<accession>A0A9W6SHK1</accession>
<evidence type="ECO:0000313" key="3">
    <source>
        <dbReference type="Proteomes" id="UP001165079"/>
    </source>
</evidence>
<proteinExistence type="predicted"/>
<reference evidence="2" key="1">
    <citation type="submission" date="2023-03" db="EMBL/GenBank/DDBJ databases">
        <title>Actinorhabdospora filicis NBRC 111898.</title>
        <authorList>
            <person name="Ichikawa N."/>
            <person name="Sato H."/>
            <person name="Tonouchi N."/>
        </authorList>
    </citation>
    <scope>NUCLEOTIDE SEQUENCE</scope>
    <source>
        <strain evidence="2">NBRC 111898</strain>
    </source>
</reference>
<dbReference type="RefSeq" id="WP_285660844.1">
    <property type="nucleotide sequence ID" value="NZ_BSTX01000001.1"/>
</dbReference>
<name>A0A9W6SHK1_9ACTN</name>
<dbReference type="EMBL" id="BSTX01000001">
    <property type="protein sequence ID" value="GLZ75601.1"/>
    <property type="molecule type" value="Genomic_DNA"/>
</dbReference>
<dbReference type="AlphaFoldDB" id="A0A9W6SHK1"/>
<dbReference type="Proteomes" id="UP001165079">
    <property type="component" value="Unassembled WGS sequence"/>
</dbReference>
<gene>
    <name evidence="2" type="ORF">Afil01_04080</name>
</gene>
<evidence type="ECO:0000259" key="1">
    <source>
        <dbReference type="Pfam" id="PF13349"/>
    </source>
</evidence>
<dbReference type="InterPro" id="IPR025164">
    <property type="entry name" value="Toastrack_DUF4097"/>
</dbReference>
<organism evidence="2 3">
    <name type="scientific">Actinorhabdospora filicis</name>
    <dbReference type="NCBI Taxonomy" id="1785913"/>
    <lineage>
        <taxon>Bacteria</taxon>
        <taxon>Bacillati</taxon>
        <taxon>Actinomycetota</taxon>
        <taxon>Actinomycetes</taxon>
        <taxon>Micromonosporales</taxon>
        <taxon>Micromonosporaceae</taxon>
        <taxon>Actinorhabdospora</taxon>
    </lineage>
</organism>
<evidence type="ECO:0000313" key="2">
    <source>
        <dbReference type="EMBL" id="GLZ75601.1"/>
    </source>
</evidence>
<keyword evidence="3" id="KW-1185">Reference proteome</keyword>
<comment type="caution">
    <text evidence="2">The sequence shown here is derived from an EMBL/GenBank/DDBJ whole genome shotgun (WGS) entry which is preliminary data.</text>
</comment>
<feature type="domain" description="DUF4097" evidence="1">
    <location>
        <begin position="56"/>
        <end position="262"/>
    </location>
</feature>
<sequence length="267" mass="27422">MPEFPCATPVHADITMAAGLGDITCEERESAYVDVSPYEPGDRNGAEVAAATEVRFDGDRLTVRVPEAGIGWLFKRQPALRITVKLPSGSSVNAKSASADLISRGQSTRVQLNSGSGSLSVADAHDIGVNTASGDVKVMRAAGSVHANSASGDIEIDHADGEVNAKSASGDIRVGFAGAKLSATTASGDVLVRQGRRGVHKVRTVSGSVSIGVAKGTGVWLDLSTTSGRTSSDLSVGDTPAGNIGEPDLNLQVRTISGDIEVLRTLD</sequence>
<dbReference type="Pfam" id="PF13349">
    <property type="entry name" value="DUF4097"/>
    <property type="match status" value="1"/>
</dbReference>
<protein>
    <recommendedName>
        <fullName evidence="1">DUF4097 domain-containing protein</fullName>
    </recommendedName>
</protein>